<evidence type="ECO:0000256" key="10">
    <source>
        <dbReference type="ARBA" id="ARBA00023239"/>
    </source>
</evidence>
<keyword evidence="11" id="KW-0732">Signal</keyword>
<evidence type="ECO:0000256" key="3">
    <source>
        <dbReference type="ARBA" id="ARBA00011245"/>
    </source>
</evidence>
<keyword evidence="7 11" id="KW-0378">Hydrolase</keyword>
<proteinExistence type="inferred from homology"/>
<dbReference type="GO" id="GO:0003723">
    <property type="term" value="F:RNA binding"/>
    <property type="evidence" value="ECO:0007669"/>
    <property type="project" value="UniProtKB-UniRule"/>
</dbReference>
<comment type="subunit">
    <text evidence="3 11">Monomer.</text>
</comment>
<dbReference type="PROSITE" id="PS51959">
    <property type="entry name" value="ENDOU"/>
    <property type="match status" value="1"/>
</dbReference>
<keyword evidence="6 11" id="KW-0255">Endonuclease</keyword>
<comment type="similarity">
    <text evidence="2 11">Belongs to the ENDOU family.</text>
</comment>
<evidence type="ECO:0000256" key="8">
    <source>
        <dbReference type="ARBA" id="ARBA00022884"/>
    </source>
</evidence>
<sequence>MKSVALVLCAVFVVVNGEAGRSAVRDVLQRRLIAARNNLRVAEGATESPLKPDPELMTLSEKLFSLDQAGNAAKENINWAVNTRSTNGKLFTKLDQSVFAKPTYKAFIALLDNYIPATGIAEAVTPQEKAEESAFLDAILKTPVMTEAWNFLKKRGLAAATLDGFKAELARYWFTVYRRKGAPDTSGFEHVFVGEVRGNAPTDNTDGFHSWIQLAKEEQAGRTEYQKWKGQNEPDLYGMQFKWQNHLKIKSTIAIGESPEMSMAINTVCFLVAPNNECKIQMGGAPASIMTYKWDTRDPKEFYVASAYYN</sequence>
<evidence type="ECO:0000256" key="9">
    <source>
        <dbReference type="ARBA" id="ARBA00023211"/>
    </source>
</evidence>
<organism evidence="13 14">
    <name type="scientific">Ramazzottius varieornatus</name>
    <name type="common">Water bear</name>
    <name type="synonym">Tardigrade</name>
    <dbReference type="NCBI Taxonomy" id="947166"/>
    <lineage>
        <taxon>Eukaryota</taxon>
        <taxon>Metazoa</taxon>
        <taxon>Ecdysozoa</taxon>
        <taxon>Tardigrada</taxon>
        <taxon>Eutardigrada</taxon>
        <taxon>Parachela</taxon>
        <taxon>Hypsibioidea</taxon>
        <taxon>Ramazzottiidae</taxon>
        <taxon>Ramazzottius</taxon>
    </lineage>
</organism>
<dbReference type="EMBL" id="BDGG01000012">
    <property type="protein sequence ID" value="GAV05542.1"/>
    <property type="molecule type" value="Genomic_DNA"/>
</dbReference>
<evidence type="ECO:0000256" key="7">
    <source>
        <dbReference type="ARBA" id="ARBA00022801"/>
    </source>
</evidence>
<evidence type="ECO:0000256" key="1">
    <source>
        <dbReference type="ARBA" id="ARBA00001936"/>
    </source>
</evidence>
<accession>A0A1D1VVQ3</accession>
<comment type="caution">
    <text evidence="13">The sequence shown here is derived from an EMBL/GenBank/DDBJ whole genome shotgun (WGS) entry which is preliminary data.</text>
</comment>
<dbReference type="InterPro" id="IPR018998">
    <property type="entry name" value="EndoU_C"/>
</dbReference>
<keyword evidence="9 11" id="KW-0464">Manganese</keyword>
<gene>
    <name evidence="13" type="primary">RvY_15660-1</name>
    <name evidence="13" type="synonym">RvY_15660.1</name>
    <name evidence="13" type="ORF">RvY_15660</name>
</gene>
<keyword evidence="14" id="KW-1185">Reference proteome</keyword>
<comment type="cofactor">
    <cofactor evidence="1 11">
        <name>Mn(2+)</name>
        <dbReference type="ChEBI" id="CHEBI:29035"/>
    </cofactor>
</comment>
<dbReference type="AlphaFoldDB" id="A0A1D1VVQ3"/>
<comment type="catalytic activity">
    <reaction evidence="11">
        <text>ribonucleotidyl-uridine-RNA = a 5'-end dephospho-uridine-RNA + a 3'-end 2',3'-cyclophospho-ribonucleotide-RNA</text>
        <dbReference type="Rhea" id="RHEA:67792"/>
        <dbReference type="Rhea" id="RHEA-COMP:10464"/>
        <dbReference type="Rhea" id="RHEA-COMP:17354"/>
        <dbReference type="Rhea" id="RHEA-COMP:17356"/>
        <dbReference type="ChEBI" id="CHEBI:83064"/>
        <dbReference type="ChEBI" id="CHEBI:173117"/>
        <dbReference type="ChEBI" id="CHEBI:173224"/>
    </reaction>
</comment>
<reference evidence="13 14" key="1">
    <citation type="journal article" date="2016" name="Nat. Commun.">
        <title>Extremotolerant tardigrade genome and improved radiotolerance of human cultured cells by tardigrade-unique protein.</title>
        <authorList>
            <person name="Hashimoto T."/>
            <person name="Horikawa D.D."/>
            <person name="Saito Y."/>
            <person name="Kuwahara H."/>
            <person name="Kozuka-Hata H."/>
            <person name="Shin-I T."/>
            <person name="Minakuchi Y."/>
            <person name="Ohishi K."/>
            <person name="Motoyama A."/>
            <person name="Aizu T."/>
            <person name="Enomoto A."/>
            <person name="Kondo K."/>
            <person name="Tanaka S."/>
            <person name="Hara Y."/>
            <person name="Koshikawa S."/>
            <person name="Sagara H."/>
            <person name="Miura T."/>
            <person name="Yokobori S."/>
            <person name="Miyagawa K."/>
            <person name="Suzuki Y."/>
            <person name="Kubo T."/>
            <person name="Oyama M."/>
            <person name="Kohara Y."/>
            <person name="Fujiyama A."/>
            <person name="Arakawa K."/>
            <person name="Katayama T."/>
            <person name="Toyoda A."/>
            <person name="Kunieda T."/>
        </authorList>
    </citation>
    <scope>NUCLEOTIDE SEQUENCE [LARGE SCALE GENOMIC DNA]</scope>
    <source>
        <strain evidence="13 14">YOKOZUNA-1</strain>
    </source>
</reference>
<evidence type="ECO:0000259" key="12">
    <source>
        <dbReference type="PROSITE" id="PS51959"/>
    </source>
</evidence>
<dbReference type="OrthoDB" id="430326at2759"/>
<dbReference type="Proteomes" id="UP000186922">
    <property type="component" value="Unassembled WGS sequence"/>
</dbReference>
<dbReference type="EC" id="4.6.1.-" evidence="11"/>
<name>A0A1D1VVQ3_RAMVA</name>
<evidence type="ECO:0000313" key="14">
    <source>
        <dbReference type="Proteomes" id="UP000186922"/>
    </source>
</evidence>
<dbReference type="InterPro" id="IPR039787">
    <property type="entry name" value="ENDOU"/>
</dbReference>
<dbReference type="PANTHER" id="PTHR12439:SF42">
    <property type="entry name" value="ENDORIBONUCLEASE-RELATED"/>
    <property type="match status" value="1"/>
</dbReference>
<dbReference type="GO" id="GO:0046872">
    <property type="term" value="F:metal ion binding"/>
    <property type="evidence" value="ECO:0007669"/>
    <property type="project" value="UniProtKB-UniRule"/>
</dbReference>
<feature type="chain" id="PRO_5026372648" description="Uridylate-specific endoribonuclease" evidence="11">
    <location>
        <begin position="18"/>
        <end position="310"/>
    </location>
</feature>
<keyword evidence="8 11" id="KW-0694">RNA-binding</keyword>
<evidence type="ECO:0000256" key="2">
    <source>
        <dbReference type="ARBA" id="ARBA00010168"/>
    </source>
</evidence>
<feature type="domain" description="EndoU" evidence="12">
    <location>
        <begin position="52"/>
        <end position="310"/>
    </location>
</feature>
<keyword evidence="4 11" id="KW-0540">Nuclease</keyword>
<dbReference type="InterPro" id="IPR037227">
    <property type="entry name" value="EndoU-like"/>
</dbReference>
<dbReference type="SUPFAM" id="SSF142877">
    <property type="entry name" value="EndoU-like"/>
    <property type="match status" value="1"/>
</dbReference>
<dbReference type="GO" id="GO:0016787">
    <property type="term" value="F:hydrolase activity"/>
    <property type="evidence" value="ECO:0007669"/>
    <property type="project" value="UniProtKB-KW"/>
</dbReference>
<evidence type="ECO:0000256" key="6">
    <source>
        <dbReference type="ARBA" id="ARBA00022759"/>
    </source>
</evidence>
<evidence type="ECO:0000256" key="5">
    <source>
        <dbReference type="ARBA" id="ARBA00022723"/>
    </source>
</evidence>
<dbReference type="GO" id="GO:0016829">
    <property type="term" value="F:lyase activity"/>
    <property type="evidence" value="ECO:0007669"/>
    <property type="project" value="UniProtKB-KW"/>
</dbReference>
<keyword evidence="5 11" id="KW-0479">Metal-binding</keyword>
<feature type="signal peptide" evidence="11">
    <location>
        <begin position="1"/>
        <end position="17"/>
    </location>
</feature>
<dbReference type="Pfam" id="PF09412">
    <property type="entry name" value="XendoU"/>
    <property type="match status" value="1"/>
</dbReference>
<protein>
    <recommendedName>
        <fullName evidence="11">Uridylate-specific endoribonuclease</fullName>
        <ecNumber evidence="11">4.6.1.-</ecNumber>
    </recommendedName>
</protein>
<dbReference type="CDD" id="cd21159">
    <property type="entry name" value="XendoU"/>
    <property type="match status" value="1"/>
</dbReference>
<keyword evidence="10" id="KW-0456">Lyase</keyword>
<dbReference type="GO" id="GO:0004521">
    <property type="term" value="F:RNA endonuclease activity"/>
    <property type="evidence" value="ECO:0007669"/>
    <property type="project" value="UniProtKB-UniRule"/>
</dbReference>
<evidence type="ECO:0000256" key="4">
    <source>
        <dbReference type="ARBA" id="ARBA00022722"/>
    </source>
</evidence>
<dbReference type="PANTHER" id="PTHR12439">
    <property type="entry name" value="PLACENTAL PROTEIN 11-RELATED"/>
    <property type="match status" value="1"/>
</dbReference>
<evidence type="ECO:0000313" key="13">
    <source>
        <dbReference type="EMBL" id="GAV05542.1"/>
    </source>
</evidence>
<evidence type="ECO:0000256" key="11">
    <source>
        <dbReference type="RuleBase" id="RU367085"/>
    </source>
</evidence>